<dbReference type="EMBL" id="CABVIN010000002">
    <property type="protein sequence ID" value="VVO85972.1"/>
    <property type="molecule type" value="Genomic_DNA"/>
</dbReference>
<sequence length="51" mass="6162">MFEPLTQYVVRKVRKEFSDVRSKSYVHSKYRSRFFEGTVSYQTSMEGQVYV</sequence>
<dbReference type="AlphaFoldDB" id="A0A5E7JCP0"/>
<evidence type="ECO:0000313" key="1">
    <source>
        <dbReference type="EMBL" id="VVO85972.1"/>
    </source>
</evidence>
<protein>
    <submittedName>
        <fullName evidence="1">Uncharacterized protein</fullName>
    </submittedName>
</protein>
<reference evidence="1 2" key="1">
    <citation type="submission" date="2019-09" db="EMBL/GenBank/DDBJ databases">
        <authorList>
            <person name="Chandra G."/>
            <person name="Truman W A."/>
        </authorList>
    </citation>
    <scope>NUCLEOTIDE SEQUENCE [LARGE SCALE GENOMIC DNA]</scope>
    <source>
        <strain evidence="1">PS896</strain>
    </source>
</reference>
<name>A0A5E7JCP0_PSEFL</name>
<organism evidence="1 2">
    <name type="scientific">Pseudomonas fluorescens</name>
    <dbReference type="NCBI Taxonomy" id="294"/>
    <lineage>
        <taxon>Bacteria</taxon>
        <taxon>Pseudomonadati</taxon>
        <taxon>Pseudomonadota</taxon>
        <taxon>Gammaproteobacteria</taxon>
        <taxon>Pseudomonadales</taxon>
        <taxon>Pseudomonadaceae</taxon>
        <taxon>Pseudomonas</taxon>
    </lineage>
</organism>
<gene>
    <name evidence="1" type="ORF">PS896_02065</name>
</gene>
<accession>A0A5E7JCP0</accession>
<proteinExistence type="predicted"/>
<evidence type="ECO:0000313" key="2">
    <source>
        <dbReference type="Proteomes" id="UP000377224"/>
    </source>
</evidence>
<dbReference type="Proteomes" id="UP000377224">
    <property type="component" value="Unassembled WGS sequence"/>
</dbReference>